<dbReference type="EMBL" id="QWIL01002915">
    <property type="protein sequence ID" value="RMX91757.1"/>
    <property type="molecule type" value="Genomic_DNA"/>
</dbReference>
<keyword evidence="6" id="KW-0812">Transmembrane</keyword>
<reference evidence="10 11" key="1">
    <citation type="journal article" date="2018" name="BMC Genomics">
        <title>Genomic evidence for intraspecific hybridization in a clonal and extremely halotolerant yeast.</title>
        <authorList>
            <person name="Gostincar C."/>
            <person name="Stajich J.E."/>
            <person name="Zupancic J."/>
            <person name="Zalar P."/>
            <person name="Gunde-Cimerman N."/>
        </authorList>
    </citation>
    <scope>NUCLEOTIDE SEQUENCE [LARGE SCALE GENOMIC DNA]</scope>
    <source>
        <strain evidence="10 11">EXF-6669</strain>
    </source>
</reference>
<feature type="domain" description="Origin recognition complex subunit 3 N-terminal" evidence="7">
    <location>
        <begin position="181"/>
        <end position="468"/>
    </location>
</feature>
<dbReference type="InterPro" id="IPR040855">
    <property type="entry name" value="ORC_WH_C"/>
</dbReference>
<keyword evidence="3" id="KW-0235">DNA replication</keyword>
<feature type="domain" description="Vacuolar sorting protein Vps3844 C-terminal" evidence="8">
    <location>
        <begin position="43"/>
        <end position="153"/>
    </location>
</feature>
<dbReference type="InterPro" id="IPR045667">
    <property type="entry name" value="ORC3_N"/>
</dbReference>
<dbReference type="PANTHER" id="PTHR12748">
    <property type="entry name" value="ORIGIN RECOGNITION COMPLEX SUBUNIT 3"/>
    <property type="match status" value="1"/>
</dbReference>
<evidence type="ECO:0008006" key="12">
    <source>
        <dbReference type="Google" id="ProtNLM"/>
    </source>
</evidence>
<dbReference type="InterPro" id="IPR020795">
    <property type="entry name" value="ORC3"/>
</dbReference>
<feature type="transmembrane region" description="Helical" evidence="6">
    <location>
        <begin position="118"/>
        <end position="140"/>
    </location>
</feature>
<comment type="subcellular location">
    <subcellularLocation>
        <location evidence="1">Nucleus</location>
    </subcellularLocation>
</comment>
<evidence type="ECO:0000256" key="5">
    <source>
        <dbReference type="ARBA" id="ARBA00023242"/>
    </source>
</evidence>
<evidence type="ECO:0000259" key="9">
    <source>
        <dbReference type="Pfam" id="PF18137"/>
    </source>
</evidence>
<dbReference type="Pfam" id="PF07034">
    <property type="entry name" value="ORC3_N"/>
    <property type="match status" value="1"/>
</dbReference>
<dbReference type="GO" id="GO:0005656">
    <property type="term" value="C:nuclear pre-replicative complex"/>
    <property type="evidence" value="ECO:0007669"/>
    <property type="project" value="TreeGrafter"/>
</dbReference>
<dbReference type="GO" id="GO:0005664">
    <property type="term" value="C:nuclear origin of replication recognition complex"/>
    <property type="evidence" value="ECO:0007669"/>
    <property type="project" value="InterPro"/>
</dbReference>
<gene>
    <name evidence="10" type="ORF">D0867_14840</name>
</gene>
<comment type="similarity">
    <text evidence="2">Belongs to the ORC3 family.</text>
</comment>
<dbReference type="Pfam" id="PF12955">
    <property type="entry name" value="Vps3844_C"/>
    <property type="match status" value="1"/>
</dbReference>
<dbReference type="GO" id="GO:0031261">
    <property type="term" value="C:DNA replication preinitiation complex"/>
    <property type="evidence" value="ECO:0007669"/>
    <property type="project" value="TreeGrafter"/>
</dbReference>
<dbReference type="GO" id="GO:0006270">
    <property type="term" value="P:DNA replication initiation"/>
    <property type="evidence" value="ECO:0007669"/>
    <property type="project" value="TreeGrafter"/>
</dbReference>
<keyword evidence="5" id="KW-0539">Nucleus</keyword>
<organism evidence="10 11">
    <name type="scientific">Hortaea werneckii</name>
    <name type="common">Black yeast</name>
    <name type="synonym">Cladosporium werneckii</name>
    <dbReference type="NCBI Taxonomy" id="91943"/>
    <lineage>
        <taxon>Eukaryota</taxon>
        <taxon>Fungi</taxon>
        <taxon>Dikarya</taxon>
        <taxon>Ascomycota</taxon>
        <taxon>Pezizomycotina</taxon>
        <taxon>Dothideomycetes</taxon>
        <taxon>Dothideomycetidae</taxon>
        <taxon>Mycosphaerellales</taxon>
        <taxon>Teratosphaeriaceae</taxon>
        <taxon>Hortaea</taxon>
    </lineage>
</organism>
<evidence type="ECO:0000313" key="10">
    <source>
        <dbReference type="EMBL" id="RMX91757.1"/>
    </source>
</evidence>
<dbReference type="PANTHER" id="PTHR12748:SF0">
    <property type="entry name" value="ORIGIN RECOGNITION COMPLEX SUBUNIT 3"/>
    <property type="match status" value="1"/>
</dbReference>
<sequence>DTSASSDSSFTTHDFTAPVAAEEFHSNKKNTSTSPLPGILPQCFASLSACEETTRNCSGHGSCYKKFTDNSASDTSRYRDCYVCGCKATVKETSSDGGKTTTYWGGSACQKRDVSVEFWMLALFSVGFIFLVSFAVGSVWEMGGEELPSVIGAGIGARLVSRMEYEKAYVFQPGERPSKRRRVEPKGLQSSWKLRQTAYQEAWREQQSKIDSTLENINSSTIHEISGFLDDNGERSNGARIPAGIIITGPSAPHSSIAEQLAKHKASCKPERIFIPLSSGSGSNLKALLKTLIQRGTSRASALDDETDEVQTFQKKGTKLLNYDLQLLHEFVVERNLRQVVVTFDDTEAFDSDLLSELVELLGYWQDRIPFVLLFSVATSVDFLQQRLSREAIKCLDGRLFDVAPSEDVLEQILDTITSTDPPVYIGPTVMGMALERQSDYIQSIDSFVDALKYAYMSCFFANPLSLFTRQDLDIRKIPKDHFEALRCTDSFQEWARRSLDDQRTTEVKAALQNDLALLELLQQSLSEGQATLKGMMFAISVIRTLQQTLPNASVSPKSTLYVQAMTGKLPGSTMLRSLMLTVRKVPSDTAIKILKAVLSLDVEGHGLAECADIATDLDELLREQAERGKPLRSEEDIRNSTLRTTVHAQKVELSVHKTSLSQQDKDFTSLLRRFTDILQNFFTRTLINPKELPFNEIFVYDLRSPHREVFTPRPRHAVERALASPHDYLDCDCCAPDKNAREEGGEEATLAATQPATAVLYQLYLESGNLINASDLWQAFQAVMGDDADEQQSMALFQRALAELRALGMVKSTRKRVDHIAKVAWRGL</sequence>
<evidence type="ECO:0000259" key="8">
    <source>
        <dbReference type="Pfam" id="PF12955"/>
    </source>
</evidence>
<evidence type="ECO:0000256" key="4">
    <source>
        <dbReference type="ARBA" id="ARBA00023125"/>
    </source>
</evidence>
<protein>
    <recommendedName>
        <fullName evidence="12">DUF3844 domain-containing protein</fullName>
    </recommendedName>
</protein>
<evidence type="ECO:0000256" key="6">
    <source>
        <dbReference type="SAM" id="Phobius"/>
    </source>
</evidence>
<keyword evidence="6" id="KW-0472">Membrane</keyword>
<dbReference type="InterPro" id="IPR024382">
    <property type="entry name" value="Vps3844_C"/>
</dbReference>
<dbReference type="AlphaFoldDB" id="A0A3M6XLN6"/>
<evidence type="ECO:0000313" key="11">
    <source>
        <dbReference type="Proteomes" id="UP000271337"/>
    </source>
</evidence>
<keyword evidence="6" id="KW-1133">Transmembrane helix</keyword>
<evidence type="ECO:0000256" key="1">
    <source>
        <dbReference type="ARBA" id="ARBA00004123"/>
    </source>
</evidence>
<keyword evidence="4" id="KW-0238">DNA-binding</keyword>
<comment type="caution">
    <text evidence="10">The sequence shown here is derived from an EMBL/GenBank/DDBJ whole genome shotgun (WGS) entry which is preliminary data.</text>
</comment>
<feature type="non-terminal residue" evidence="10">
    <location>
        <position position="1"/>
    </location>
</feature>
<evidence type="ECO:0000256" key="2">
    <source>
        <dbReference type="ARBA" id="ARBA00010977"/>
    </source>
</evidence>
<evidence type="ECO:0000256" key="3">
    <source>
        <dbReference type="ARBA" id="ARBA00022705"/>
    </source>
</evidence>
<dbReference type="GO" id="GO:0003688">
    <property type="term" value="F:DNA replication origin binding"/>
    <property type="evidence" value="ECO:0007669"/>
    <property type="project" value="TreeGrafter"/>
</dbReference>
<dbReference type="CDD" id="cd20704">
    <property type="entry name" value="Orc3"/>
    <property type="match status" value="1"/>
</dbReference>
<proteinExistence type="inferred from homology"/>
<dbReference type="VEuPathDB" id="FungiDB:BTJ68_00662"/>
<accession>A0A3M6XLN6</accession>
<dbReference type="Proteomes" id="UP000271337">
    <property type="component" value="Unassembled WGS sequence"/>
</dbReference>
<dbReference type="OrthoDB" id="10265211at2759"/>
<name>A0A3M6XLN6_HORWE</name>
<feature type="domain" description="Origin recognition complex subunit 3 winged helix C-terminal" evidence="9">
    <location>
        <begin position="716"/>
        <end position="792"/>
    </location>
</feature>
<dbReference type="Pfam" id="PF18137">
    <property type="entry name" value="WHD_ORC"/>
    <property type="match status" value="1"/>
</dbReference>
<evidence type="ECO:0000259" key="7">
    <source>
        <dbReference type="Pfam" id="PF07034"/>
    </source>
</evidence>